<dbReference type="RefSeq" id="WP_266344423.1">
    <property type="nucleotide sequence ID" value="NZ_JAPKNH010000005.1"/>
</dbReference>
<dbReference type="Gene3D" id="3.20.20.120">
    <property type="entry name" value="Enolase-like C-terminal domain"/>
    <property type="match status" value="1"/>
</dbReference>
<dbReference type="InterPro" id="IPR036849">
    <property type="entry name" value="Enolase-like_C_sf"/>
</dbReference>
<evidence type="ECO:0000256" key="1">
    <source>
        <dbReference type="ARBA" id="ARBA00023239"/>
    </source>
</evidence>
<dbReference type="SFLD" id="SFLDS00001">
    <property type="entry name" value="Enolase"/>
    <property type="match status" value="1"/>
</dbReference>
<dbReference type="SUPFAM" id="SSF51604">
    <property type="entry name" value="Enolase C-terminal domain-like"/>
    <property type="match status" value="1"/>
</dbReference>
<evidence type="ECO:0000313" key="4">
    <source>
        <dbReference type="Proteomes" id="UP001596150"/>
    </source>
</evidence>
<dbReference type="Proteomes" id="UP001596150">
    <property type="component" value="Unassembled WGS sequence"/>
</dbReference>
<dbReference type="PROSITE" id="PS00908">
    <property type="entry name" value="MR_MLE_1"/>
    <property type="match status" value="1"/>
</dbReference>
<dbReference type="InterPro" id="IPR013342">
    <property type="entry name" value="Mandelate_racemase_C"/>
</dbReference>
<name>A0ABW0Q4H1_9HYPH</name>
<dbReference type="SMART" id="SM00922">
    <property type="entry name" value="MR_MLE"/>
    <property type="match status" value="1"/>
</dbReference>
<keyword evidence="4" id="KW-1185">Reference proteome</keyword>
<dbReference type="SUPFAM" id="SSF54826">
    <property type="entry name" value="Enolase N-terminal domain-like"/>
    <property type="match status" value="1"/>
</dbReference>
<dbReference type="Pfam" id="PF02746">
    <property type="entry name" value="MR_MLE_N"/>
    <property type="match status" value="1"/>
</dbReference>
<proteinExistence type="predicted"/>
<dbReference type="SFLD" id="SFLDG00179">
    <property type="entry name" value="mandelate_racemase"/>
    <property type="match status" value="1"/>
</dbReference>
<reference evidence="4" key="1">
    <citation type="journal article" date="2019" name="Int. J. Syst. Evol. Microbiol.">
        <title>The Global Catalogue of Microorganisms (GCM) 10K type strain sequencing project: providing services to taxonomists for standard genome sequencing and annotation.</title>
        <authorList>
            <consortium name="The Broad Institute Genomics Platform"/>
            <consortium name="The Broad Institute Genome Sequencing Center for Infectious Disease"/>
            <person name="Wu L."/>
            <person name="Ma J."/>
        </authorList>
    </citation>
    <scope>NUCLEOTIDE SEQUENCE [LARGE SCALE GENOMIC DNA]</scope>
    <source>
        <strain evidence="4">KACC 12633</strain>
    </source>
</reference>
<dbReference type="InterPro" id="IPR018110">
    <property type="entry name" value="Mandel_Rmase/mucon_lact_enz_CS"/>
</dbReference>
<evidence type="ECO:0000259" key="2">
    <source>
        <dbReference type="SMART" id="SM00922"/>
    </source>
</evidence>
<dbReference type="Pfam" id="PF13378">
    <property type="entry name" value="MR_MLE_C"/>
    <property type="match status" value="1"/>
</dbReference>
<organism evidence="3 4">
    <name type="scientific">Kaistia terrae</name>
    <dbReference type="NCBI Taxonomy" id="537017"/>
    <lineage>
        <taxon>Bacteria</taxon>
        <taxon>Pseudomonadati</taxon>
        <taxon>Pseudomonadota</taxon>
        <taxon>Alphaproteobacteria</taxon>
        <taxon>Hyphomicrobiales</taxon>
        <taxon>Kaistiaceae</taxon>
        <taxon>Kaistia</taxon>
    </lineage>
</organism>
<dbReference type="EC" id="4.2.1.6" evidence="3"/>
<protein>
    <submittedName>
        <fullName evidence="3">Galactonate dehydratase</fullName>
        <ecNumber evidence="3">4.2.1.6</ecNumber>
    </submittedName>
</protein>
<dbReference type="PANTHER" id="PTHR48080:SF2">
    <property type="entry name" value="D-GALACTONATE DEHYDRATASE"/>
    <property type="match status" value="1"/>
</dbReference>
<dbReference type="EMBL" id="JBHSML010000014">
    <property type="protein sequence ID" value="MFC5518817.1"/>
    <property type="molecule type" value="Genomic_DNA"/>
</dbReference>
<dbReference type="InterPro" id="IPR029065">
    <property type="entry name" value="Enolase_C-like"/>
</dbReference>
<accession>A0ABW0Q4H1</accession>
<keyword evidence="1 3" id="KW-0456">Lyase</keyword>
<dbReference type="InterPro" id="IPR013341">
    <property type="entry name" value="Mandelate_racemase_N_dom"/>
</dbReference>
<comment type="caution">
    <text evidence="3">The sequence shown here is derived from an EMBL/GenBank/DDBJ whole genome shotgun (WGS) entry which is preliminary data.</text>
</comment>
<dbReference type="GO" id="GO:0008869">
    <property type="term" value="F:galactonate dehydratase activity"/>
    <property type="evidence" value="ECO:0007669"/>
    <property type="project" value="UniProtKB-EC"/>
</dbReference>
<dbReference type="InterPro" id="IPR034593">
    <property type="entry name" value="DgoD-like"/>
</dbReference>
<dbReference type="NCBIfam" id="NF010624">
    <property type="entry name" value="PRK14017.1"/>
    <property type="match status" value="1"/>
</dbReference>
<dbReference type="Gene3D" id="3.30.390.10">
    <property type="entry name" value="Enolase-like, N-terminal domain"/>
    <property type="match status" value="1"/>
</dbReference>
<sequence>MKITKITPYIAYNGISDLVFVKVETDEPGLFGWGECSLPAKPNGVAGAVRDLEPLILGADPERTEWAWQRMYRHAYWRGGPIQTSALSGIDVALWDIRGKLAGKSVAALLGGPVRDKVKAYANLGLSLSPEEFRDRVAVAVDMGFKAVKIYPLPAVAMTEGLASIRQIVACCEAVRDELGDELDYAIDMHGRPSASLSIIIEDAVRHTSPMWIEEPVPAESNEALERLAQHSKTPIAVGERMFTRWAFREVLENEWAGIIQPDVSNAGGISELVRIAALAEMYGVTFAPHNPNGPVQAAASLNLAAYAQNFSLLETRHTNLEWTSNLSSYVPRVDAEGFLAMPQGPGLGVEINEDFLKSQTEGEWVPESFRADGSIADW</sequence>
<evidence type="ECO:0000313" key="3">
    <source>
        <dbReference type="EMBL" id="MFC5518817.1"/>
    </source>
</evidence>
<gene>
    <name evidence="3" type="primary">dgoD</name>
    <name evidence="3" type="ORF">ACFPP9_23790</name>
</gene>
<dbReference type="InterPro" id="IPR029017">
    <property type="entry name" value="Enolase-like_N"/>
</dbReference>
<feature type="domain" description="Mandelate racemase/muconate lactonizing enzyme C-terminal" evidence="2">
    <location>
        <begin position="130"/>
        <end position="235"/>
    </location>
</feature>
<dbReference type="PANTHER" id="PTHR48080">
    <property type="entry name" value="D-GALACTONATE DEHYDRATASE-RELATED"/>
    <property type="match status" value="1"/>
</dbReference>